<organism evidence="3 4">
    <name type="scientific">Dictyobacter halimunensis</name>
    <dbReference type="NCBI Taxonomy" id="3026934"/>
    <lineage>
        <taxon>Bacteria</taxon>
        <taxon>Bacillati</taxon>
        <taxon>Chloroflexota</taxon>
        <taxon>Ktedonobacteria</taxon>
        <taxon>Ktedonobacterales</taxon>
        <taxon>Dictyobacteraceae</taxon>
        <taxon>Dictyobacter</taxon>
    </lineage>
</organism>
<reference evidence="3 4" key="1">
    <citation type="submission" date="2023-02" db="EMBL/GenBank/DDBJ databases">
        <title>Dictyobacter halimunensis sp. nov., a new member of the class Ktedonobacteria from forest soil in a geothermal area.</title>
        <authorList>
            <person name="Rachmania M.K."/>
            <person name="Ningsih F."/>
            <person name="Sakai Y."/>
            <person name="Yabe S."/>
            <person name="Yokota A."/>
            <person name="Sjamsuridzal W."/>
        </authorList>
    </citation>
    <scope>NUCLEOTIDE SEQUENCE [LARGE SCALE GENOMIC DNA]</scope>
    <source>
        <strain evidence="3 4">S3.2.2.5</strain>
    </source>
</reference>
<dbReference type="PANTHER" id="PTHR43639">
    <property type="entry name" value="OXIDOREDUCTASE, SHORT-CHAIN DEHYDROGENASE/REDUCTASE FAMILY (AFU_ORTHOLOGUE AFUA_5G02870)"/>
    <property type="match status" value="1"/>
</dbReference>
<dbReference type="Pfam" id="PF13561">
    <property type="entry name" value="adh_short_C2"/>
    <property type="match status" value="1"/>
</dbReference>
<protein>
    <submittedName>
        <fullName evidence="3">3-oxoacyl-[acyl-carrier-protein] reductase FabG</fullName>
    </submittedName>
</protein>
<keyword evidence="4" id="KW-1185">Reference proteome</keyword>
<proteinExistence type="inferred from homology"/>
<comment type="similarity">
    <text evidence="1">Belongs to the short-chain dehydrogenases/reductases (SDR) family.</text>
</comment>
<evidence type="ECO:0000256" key="2">
    <source>
        <dbReference type="ARBA" id="ARBA00023002"/>
    </source>
</evidence>
<dbReference type="Gene3D" id="3.40.50.720">
    <property type="entry name" value="NAD(P)-binding Rossmann-like Domain"/>
    <property type="match status" value="1"/>
</dbReference>
<dbReference type="EMBL" id="BSRI01000002">
    <property type="protein sequence ID" value="GLV58115.1"/>
    <property type="molecule type" value="Genomic_DNA"/>
</dbReference>
<dbReference type="PRINTS" id="PR00081">
    <property type="entry name" value="GDHRDH"/>
</dbReference>
<dbReference type="PANTHER" id="PTHR43639:SF1">
    <property type="entry name" value="SHORT-CHAIN DEHYDROGENASE_REDUCTASE FAMILY PROTEIN"/>
    <property type="match status" value="1"/>
</dbReference>
<evidence type="ECO:0000313" key="3">
    <source>
        <dbReference type="EMBL" id="GLV58115.1"/>
    </source>
</evidence>
<dbReference type="CDD" id="cd05233">
    <property type="entry name" value="SDR_c"/>
    <property type="match status" value="1"/>
</dbReference>
<evidence type="ECO:0000313" key="4">
    <source>
        <dbReference type="Proteomes" id="UP001344906"/>
    </source>
</evidence>
<name>A0ABQ6FXX4_9CHLR</name>
<dbReference type="SUPFAM" id="SSF51735">
    <property type="entry name" value="NAD(P)-binding Rossmann-fold domains"/>
    <property type="match status" value="1"/>
</dbReference>
<accession>A0ABQ6FXX4</accession>
<dbReference type="RefSeq" id="WP_338254227.1">
    <property type="nucleotide sequence ID" value="NZ_BSRI01000002.1"/>
</dbReference>
<dbReference type="InterPro" id="IPR002347">
    <property type="entry name" value="SDR_fam"/>
</dbReference>
<keyword evidence="2" id="KW-0560">Oxidoreductase</keyword>
<evidence type="ECO:0000256" key="1">
    <source>
        <dbReference type="ARBA" id="ARBA00006484"/>
    </source>
</evidence>
<dbReference type="Proteomes" id="UP001344906">
    <property type="component" value="Unassembled WGS sequence"/>
</dbReference>
<gene>
    <name evidence="3" type="primary">fabG_4</name>
    <name evidence="3" type="ORF">KDH_49490</name>
</gene>
<sequence length="249" mass="27456">MLFENKNVVITGAGRSIGKRLALGFAEQGATILAHYSQSKQGAEEVQRQIEERGGKVFLYQADLRKPEEAAQLVHYAHRVLGMIDVWINNAGASANSAETRGMSEIEIFERMVGVDIMGTWRCCREVQPYMREGGSIITTGWDRALDGAPGLPNQMYAISKGAIMSLTRCLATEFAPHVRVNCIAPGRIENEWSQTLSEETQQKAVQDIPMKRWGTPDDILQTAFFLASAASSFMTGQTLLVNGGEIMR</sequence>
<dbReference type="InterPro" id="IPR036291">
    <property type="entry name" value="NAD(P)-bd_dom_sf"/>
</dbReference>
<dbReference type="PRINTS" id="PR00080">
    <property type="entry name" value="SDRFAMILY"/>
</dbReference>
<comment type="caution">
    <text evidence="3">The sequence shown here is derived from an EMBL/GenBank/DDBJ whole genome shotgun (WGS) entry which is preliminary data.</text>
</comment>